<comment type="caution">
    <text evidence="2">The sequence shown here is derived from an EMBL/GenBank/DDBJ whole genome shotgun (WGS) entry which is preliminary data.</text>
</comment>
<keyword evidence="3" id="KW-1185">Reference proteome</keyword>
<accession>A0A842HE95</accession>
<feature type="transmembrane region" description="Helical" evidence="1">
    <location>
        <begin position="375"/>
        <end position="393"/>
    </location>
</feature>
<feature type="transmembrane region" description="Helical" evidence="1">
    <location>
        <begin position="268"/>
        <end position="291"/>
    </location>
</feature>
<keyword evidence="1" id="KW-0812">Transmembrane</keyword>
<dbReference type="AlphaFoldDB" id="A0A842HE95"/>
<proteinExistence type="predicted"/>
<feature type="transmembrane region" description="Helical" evidence="1">
    <location>
        <begin position="175"/>
        <end position="196"/>
    </location>
</feature>
<protein>
    <submittedName>
        <fullName evidence="2">DUF4173 domain-containing protein</fullName>
    </submittedName>
</protein>
<feature type="transmembrane region" description="Helical" evidence="1">
    <location>
        <begin position="216"/>
        <end position="237"/>
    </location>
</feature>
<feature type="transmembrane region" description="Helical" evidence="1">
    <location>
        <begin position="303"/>
        <end position="327"/>
    </location>
</feature>
<evidence type="ECO:0000313" key="2">
    <source>
        <dbReference type="EMBL" id="MBC2594358.1"/>
    </source>
</evidence>
<dbReference type="InterPro" id="IPR025291">
    <property type="entry name" value="DUF4153"/>
</dbReference>
<dbReference type="Pfam" id="PF13687">
    <property type="entry name" value="DUF4153"/>
    <property type="match status" value="1"/>
</dbReference>
<feature type="transmembrane region" description="Helical" evidence="1">
    <location>
        <begin position="56"/>
        <end position="72"/>
    </location>
</feature>
<reference evidence="2 3" key="1">
    <citation type="submission" date="2020-07" db="EMBL/GenBank/DDBJ databases">
        <authorList>
            <person name="Feng X."/>
        </authorList>
    </citation>
    <scope>NUCLEOTIDE SEQUENCE [LARGE SCALE GENOMIC DNA]</scope>
    <source>
        <strain evidence="2 3">JCM31066</strain>
    </source>
</reference>
<dbReference type="Proteomes" id="UP000546464">
    <property type="component" value="Unassembled WGS sequence"/>
</dbReference>
<name>A0A842HE95_9BACT</name>
<feature type="transmembrane region" description="Helical" evidence="1">
    <location>
        <begin position="339"/>
        <end position="363"/>
    </location>
</feature>
<sequence length="523" mass="58028">MDNRTPIKQPVPSALPLLAEVPLRRFEPVAGAARMAFFLVGLVALGNWLLWEQLPGAGSGLYALCLGGAILLNRPGLKSSPRHAVMLTLLVLAAVQTAIRPSMSNALVSWGLLLVLAGDTGLPGLKPVWLRWLRVCVAAVEFVAAWVVFIRSLYCRMADGGGRIGGQVARVWNASWLALLLAAGFGGLLVSGNAVLKNVFEKLYTWLIRAEWDIPMPGFVQILFWGALATAALVLLLPRAGKWTGARCRQEVPSFEVKDPQLARLRSLLAFAAVNVIFLLVNSLDVFVLWLDGRLPEGVGYASYLHSGVWSLIFAVLLSAVVMTLIFQQDASVSHSRWLKGLALVWIGQNLFLVLGVVLRLALYIDAYTYLTPRRVYVVVFLILVVAGYGLLTRHIFFRRSLKQLLLGNVLAVFVLFYLLQFVNVPRLVADCDYRKWLENPEVNIVQSDLEGVLGVEMIPLLIRVAESGLEVEAVSDAQNELRFGDEFKSYDAWWLLADWQSWTLHRAQLASLLEAYREENLN</sequence>
<dbReference type="EMBL" id="JACHVB010000021">
    <property type="protein sequence ID" value="MBC2594358.1"/>
    <property type="molecule type" value="Genomic_DNA"/>
</dbReference>
<feature type="transmembrane region" description="Helical" evidence="1">
    <location>
        <begin position="32"/>
        <end position="50"/>
    </location>
</feature>
<evidence type="ECO:0000313" key="3">
    <source>
        <dbReference type="Proteomes" id="UP000546464"/>
    </source>
</evidence>
<keyword evidence="1" id="KW-1133">Transmembrane helix</keyword>
<organism evidence="2 3">
    <name type="scientific">Ruficoccus amylovorans</name>
    <dbReference type="NCBI Taxonomy" id="1804625"/>
    <lineage>
        <taxon>Bacteria</taxon>
        <taxon>Pseudomonadati</taxon>
        <taxon>Verrucomicrobiota</taxon>
        <taxon>Opitutia</taxon>
        <taxon>Puniceicoccales</taxon>
        <taxon>Cerasicoccaceae</taxon>
        <taxon>Ruficoccus</taxon>
    </lineage>
</organism>
<feature type="transmembrane region" description="Helical" evidence="1">
    <location>
        <begin position="132"/>
        <end position="154"/>
    </location>
</feature>
<feature type="transmembrane region" description="Helical" evidence="1">
    <location>
        <begin position="405"/>
        <end position="423"/>
    </location>
</feature>
<gene>
    <name evidence="2" type="ORF">H5P28_08820</name>
</gene>
<dbReference type="RefSeq" id="WP_185675342.1">
    <property type="nucleotide sequence ID" value="NZ_JACHVB010000021.1"/>
</dbReference>
<keyword evidence="1" id="KW-0472">Membrane</keyword>
<evidence type="ECO:0000256" key="1">
    <source>
        <dbReference type="SAM" id="Phobius"/>
    </source>
</evidence>